<dbReference type="AlphaFoldDB" id="F8NN65"/>
<evidence type="ECO:0000256" key="4">
    <source>
        <dbReference type="ARBA" id="ARBA00022692"/>
    </source>
</evidence>
<comment type="similarity">
    <text evidence="2">Belongs to the Tom20 family.</text>
</comment>
<evidence type="ECO:0000256" key="6">
    <source>
        <dbReference type="ARBA" id="ARBA00022989"/>
    </source>
</evidence>
<dbReference type="Gene3D" id="3.40.1230.10">
    <property type="entry name" value="MTH938-like"/>
    <property type="match status" value="1"/>
</dbReference>
<evidence type="ECO:0000256" key="2">
    <source>
        <dbReference type="ARBA" id="ARBA00005792"/>
    </source>
</evidence>
<feature type="region of interest" description="Disordered" evidence="10">
    <location>
        <begin position="59"/>
        <end position="83"/>
    </location>
</feature>
<dbReference type="InterPro" id="IPR036748">
    <property type="entry name" value="MTH938-like_sf"/>
</dbReference>
<name>F8NN65_SERL9</name>
<dbReference type="OrthoDB" id="2154253at2759"/>
<evidence type="ECO:0000256" key="3">
    <source>
        <dbReference type="ARBA" id="ARBA00021776"/>
    </source>
</evidence>
<dbReference type="GO" id="GO:0005742">
    <property type="term" value="C:mitochondrial outer membrane translocase complex"/>
    <property type="evidence" value="ECO:0007669"/>
    <property type="project" value="InterPro"/>
</dbReference>
<dbReference type="InterPro" id="IPR007523">
    <property type="entry name" value="NDUFAF3/AAMDC"/>
</dbReference>
<gene>
    <name evidence="12" type="ORF">SERLADRAFT_414176</name>
</gene>
<keyword evidence="5" id="KW-1000">Mitochondrion outer membrane</keyword>
<dbReference type="PANTHER" id="PTHR21192:SF2">
    <property type="entry name" value="NADH DEHYDROGENASE [UBIQUINONE] 1 ALPHA SUBCOMPLEX ASSEMBLY FACTOR 3"/>
    <property type="match status" value="1"/>
</dbReference>
<comment type="subcellular location">
    <subcellularLocation>
        <location evidence="1">Mitochondrion outer membrane</location>
        <topology evidence="1">Single-pass membrane protein</topology>
    </subcellularLocation>
</comment>
<dbReference type="SUPFAM" id="SSF47157">
    <property type="entry name" value="Mitochondrial import receptor subunit Tom20"/>
    <property type="match status" value="1"/>
</dbReference>
<dbReference type="InterPro" id="IPR023392">
    <property type="entry name" value="Tom20_dom_sf"/>
</dbReference>
<evidence type="ECO:0000256" key="1">
    <source>
        <dbReference type="ARBA" id="ARBA00004572"/>
    </source>
</evidence>
<feature type="domain" description="SET" evidence="11">
    <location>
        <begin position="187"/>
        <end position="498"/>
    </location>
</feature>
<feature type="region of interest" description="Disordered" evidence="10">
    <location>
        <begin position="537"/>
        <end position="567"/>
    </location>
</feature>
<sequence length="731" mass="80865">MATTSRTSTILTVATIAVGGLAAYAIYFDYKRRTDGNFRRKLRRSFAASYDVHRSGKDKKRIVKSQASSETSKTGADETEANDLRGALEKVRAEEMPTNPEEREKYFMAQVSIGEQLCAQGPVYNLPAAMCFYRAFRVYPSPVELIVIYQKTVPEPVFKLFMEMTNLDVKDRVEGYYNFFPPKSMNVAVENLDVPDGTGRLMRKKILVANKDIAAGEVIYKEGALVTALDLDLQGKGTHCSHCLREIGDGTALRPDSDRLNSVYCSNTCQLEAKLEYQSLLFTLEPPLPVGLTPDVSDSAQEDRDAAQKAFVAYLNHSAKASPELVAKFIARQVSIETSKMVPGGQPVPTPALADGGDYTLYDHLERLRFLEVKPGKNEMKLLGEVLQTALPGLEQFVTEERHGTLLGKMAYNSYGVFFGNGRDDKPEPKERPEDVEKTRTPLGTARQVGAAFYAVSSYISHSCAPSARPSFDDGNAELHLIATRDLKKGDEITVSYIDVAQHEDETTVDARRRRRMELARGWRFACPCTRCAEEAAESGQTSEESAPRDESKVEPTVSRAEESDIPKPSVLGTCRRSFHAAPTLRNVRGGLTNMLAGDVPPPVQVNSITQEGIQLADGLVLSSACIFLEGKVFLWEVPTSLWSGWTKQHLGIFEVVVPKPEILLFGTGKSMSLPPPGLRTYLKQLGIQMDVMDTRNACSTYNLLAEEGRRVAAALLPYNLRSWHPQNLPK</sequence>
<evidence type="ECO:0000256" key="7">
    <source>
        <dbReference type="ARBA" id="ARBA00023128"/>
    </source>
</evidence>
<keyword evidence="7" id="KW-0496">Mitochondrion</keyword>
<protein>
    <recommendedName>
        <fullName evidence="3">NADH dehydrogenase [ubiquinone] 1 alpha subcomplex assembly factor 3</fullName>
    </recommendedName>
</protein>
<dbReference type="Gene3D" id="1.20.960.10">
    <property type="entry name" value="Mitochondrial outer membrane translocase complex, subunit Tom20 domain"/>
    <property type="match status" value="1"/>
</dbReference>
<dbReference type="CDD" id="cd05125">
    <property type="entry name" value="Mth938_2P1-like"/>
    <property type="match status" value="1"/>
</dbReference>
<keyword evidence="8" id="KW-0472">Membrane</keyword>
<comment type="similarity">
    <text evidence="9">Belongs to the NDUFAF3 family.</text>
</comment>
<dbReference type="Gene3D" id="6.10.140.2220">
    <property type="match status" value="1"/>
</dbReference>
<dbReference type="EMBL" id="GL945431">
    <property type="protein sequence ID" value="EGO27986.1"/>
    <property type="molecule type" value="Genomic_DNA"/>
</dbReference>
<feature type="compositionally biased region" description="Polar residues" evidence="10">
    <location>
        <begin position="65"/>
        <end position="74"/>
    </location>
</feature>
<dbReference type="PROSITE" id="PS50280">
    <property type="entry name" value="SET"/>
    <property type="match status" value="1"/>
</dbReference>
<feature type="compositionally biased region" description="Basic and acidic residues" evidence="10">
    <location>
        <begin position="546"/>
        <end position="566"/>
    </location>
</feature>
<dbReference type="SUPFAM" id="SSF82199">
    <property type="entry name" value="SET domain"/>
    <property type="match status" value="1"/>
</dbReference>
<dbReference type="Pfam" id="PF04430">
    <property type="entry name" value="DUF498"/>
    <property type="match status" value="1"/>
</dbReference>
<dbReference type="HOGENOM" id="CLU_016261_1_0_1"/>
<proteinExistence type="inferred from homology"/>
<dbReference type="Pfam" id="PF00856">
    <property type="entry name" value="SET"/>
    <property type="match status" value="1"/>
</dbReference>
<keyword evidence="6" id="KW-1133">Transmembrane helix</keyword>
<dbReference type="Proteomes" id="UP000008064">
    <property type="component" value="Unassembled WGS sequence"/>
</dbReference>
<evidence type="ECO:0000256" key="8">
    <source>
        <dbReference type="ARBA" id="ARBA00023136"/>
    </source>
</evidence>
<dbReference type="InterPro" id="IPR001214">
    <property type="entry name" value="SET_dom"/>
</dbReference>
<dbReference type="CDD" id="cd20071">
    <property type="entry name" value="SET_SMYD"/>
    <property type="match status" value="1"/>
</dbReference>
<dbReference type="InterPro" id="IPR046341">
    <property type="entry name" value="SET_dom_sf"/>
</dbReference>
<dbReference type="GO" id="GO:0006605">
    <property type="term" value="P:protein targeting"/>
    <property type="evidence" value="ECO:0007669"/>
    <property type="project" value="InterPro"/>
</dbReference>
<dbReference type="GO" id="GO:0005743">
    <property type="term" value="C:mitochondrial inner membrane"/>
    <property type="evidence" value="ECO:0007669"/>
    <property type="project" value="TreeGrafter"/>
</dbReference>
<dbReference type="GO" id="GO:0032981">
    <property type="term" value="P:mitochondrial respiratory chain complex I assembly"/>
    <property type="evidence" value="ECO:0007669"/>
    <property type="project" value="InterPro"/>
</dbReference>
<dbReference type="RefSeq" id="XP_007316077.1">
    <property type="nucleotide sequence ID" value="XM_007316015.1"/>
</dbReference>
<accession>F8NN65</accession>
<organism>
    <name type="scientific">Serpula lacrymans var. lacrymans (strain S7.9)</name>
    <name type="common">Dry rot fungus</name>
    <dbReference type="NCBI Taxonomy" id="578457"/>
    <lineage>
        <taxon>Eukaryota</taxon>
        <taxon>Fungi</taxon>
        <taxon>Dikarya</taxon>
        <taxon>Basidiomycota</taxon>
        <taxon>Agaricomycotina</taxon>
        <taxon>Agaricomycetes</taxon>
        <taxon>Agaricomycetidae</taxon>
        <taxon>Boletales</taxon>
        <taxon>Coniophorineae</taxon>
        <taxon>Serpulaceae</taxon>
        <taxon>Serpula</taxon>
    </lineage>
</organism>
<evidence type="ECO:0000259" key="11">
    <source>
        <dbReference type="PROSITE" id="PS50280"/>
    </source>
</evidence>
<reference evidence="12" key="1">
    <citation type="submission" date="2011-04" db="EMBL/GenBank/DDBJ databases">
        <title>Evolution of plant cell wall degrading machinery underlies the functional diversity of forest fungi.</title>
        <authorList>
            <consortium name="US DOE Joint Genome Institute (JGI-PGF)"/>
            <person name="Eastwood D.C."/>
            <person name="Floudas D."/>
            <person name="Binder M."/>
            <person name="Majcherczyk A."/>
            <person name="Schneider P."/>
            <person name="Aerts A."/>
            <person name="Asiegbu F.O."/>
            <person name="Baker S.E."/>
            <person name="Barry K."/>
            <person name="Bendiksby M."/>
            <person name="Blumentritt M."/>
            <person name="Coutinho P.M."/>
            <person name="Cullen D."/>
            <person name="Cullen D."/>
            <person name="Gathman A."/>
            <person name="Goodell B."/>
            <person name="Henrissat B."/>
            <person name="Ihrmark K."/>
            <person name="Kauserud H."/>
            <person name="Kohler A."/>
            <person name="LaButti K."/>
            <person name="Lapidus A."/>
            <person name="Lavin J.L."/>
            <person name="Lee Y.-H."/>
            <person name="Lindquist E."/>
            <person name="Lilly W."/>
            <person name="Lucas S."/>
            <person name="Morin E."/>
            <person name="Murat C."/>
            <person name="Oguiza J.A."/>
            <person name="Park J."/>
            <person name="Pisabarro A.G."/>
            <person name="Riley R."/>
            <person name="Rosling A."/>
            <person name="Salamov A."/>
            <person name="Schmidt O."/>
            <person name="Schmutz J."/>
            <person name="Skrede I."/>
            <person name="Stenlid J."/>
            <person name="Wiebenga A."/>
            <person name="Xie X."/>
            <person name="Kues U."/>
            <person name="Hibbett D.S."/>
            <person name="Hoffmeister D."/>
            <person name="Hogberg N."/>
            <person name="Martin F."/>
            <person name="Grigoriev I.V."/>
            <person name="Watkinson S.C."/>
        </authorList>
    </citation>
    <scope>NUCLEOTIDE SEQUENCE</scope>
    <source>
        <strain evidence="12">S7.9</strain>
    </source>
</reference>
<evidence type="ECO:0000256" key="9">
    <source>
        <dbReference type="ARBA" id="ARBA00049984"/>
    </source>
</evidence>
<dbReference type="Gene3D" id="2.170.270.10">
    <property type="entry name" value="SET domain"/>
    <property type="match status" value="2"/>
</dbReference>
<evidence type="ECO:0000256" key="5">
    <source>
        <dbReference type="ARBA" id="ARBA00022787"/>
    </source>
</evidence>
<dbReference type="GeneID" id="18813229"/>
<evidence type="ECO:0000256" key="10">
    <source>
        <dbReference type="SAM" id="MobiDB-lite"/>
    </source>
</evidence>
<keyword evidence="4" id="KW-0812">Transmembrane</keyword>
<dbReference type="PANTHER" id="PTHR21192">
    <property type="entry name" value="NUCLEAR PROTEIN E3-3"/>
    <property type="match status" value="1"/>
</dbReference>
<evidence type="ECO:0000313" key="12">
    <source>
        <dbReference type="EMBL" id="EGO27986.1"/>
    </source>
</evidence>
<dbReference type="GO" id="GO:0006886">
    <property type="term" value="P:intracellular protein transport"/>
    <property type="evidence" value="ECO:0007669"/>
    <property type="project" value="InterPro"/>
</dbReference>
<dbReference type="Pfam" id="PF02064">
    <property type="entry name" value="MAS20"/>
    <property type="match status" value="1"/>
</dbReference>
<dbReference type="InterPro" id="IPR002056">
    <property type="entry name" value="MAS20"/>
</dbReference>
<dbReference type="InterPro" id="IPR034095">
    <property type="entry name" value="NDUF3"/>
</dbReference>
<dbReference type="KEGG" id="sla:SERLADRAFT_414176"/>
<dbReference type="SUPFAM" id="SSF64076">
    <property type="entry name" value="MTH938-like"/>
    <property type="match status" value="1"/>
</dbReference>